<organism evidence="8 9">
    <name type="scientific">Chryseotalea sanaruensis</name>
    <dbReference type="NCBI Taxonomy" id="2482724"/>
    <lineage>
        <taxon>Bacteria</taxon>
        <taxon>Pseudomonadati</taxon>
        <taxon>Bacteroidota</taxon>
        <taxon>Cytophagia</taxon>
        <taxon>Cytophagales</taxon>
        <taxon>Chryseotaleaceae</taxon>
        <taxon>Chryseotalea</taxon>
    </lineage>
</organism>
<dbReference type="Pfam" id="PF14322">
    <property type="entry name" value="SusD-like_3"/>
    <property type="match status" value="1"/>
</dbReference>
<keyword evidence="5" id="KW-0998">Cell outer membrane</keyword>
<comment type="caution">
    <text evidence="8">The sequence shown here is derived from an EMBL/GenBank/DDBJ whole genome shotgun (WGS) entry which is preliminary data.</text>
</comment>
<accession>A0A401U571</accession>
<comment type="similarity">
    <text evidence="2">Belongs to the SusD family.</text>
</comment>
<dbReference type="SUPFAM" id="SSF48452">
    <property type="entry name" value="TPR-like"/>
    <property type="match status" value="1"/>
</dbReference>
<evidence type="ECO:0000256" key="2">
    <source>
        <dbReference type="ARBA" id="ARBA00006275"/>
    </source>
</evidence>
<dbReference type="Proteomes" id="UP000288227">
    <property type="component" value="Unassembled WGS sequence"/>
</dbReference>
<comment type="subcellular location">
    <subcellularLocation>
        <location evidence="1">Cell outer membrane</location>
    </subcellularLocation>
</comment>
<feature type="domain" description="SusD-like N-terminal" evidence="7">
    <location>
        <begin position="116"/>
        <end position="245"/>
    </location>
</feature>
<sequence>MIKHISYMKKMTNQYSYKMKAVIVVVIGLLILGCSDNFLDIKVQGGVTTETDPKLGERLVTGAYHSLLQGDAFGNGDVHGWGFISVTSIISDDADKGSTAGDQAVPIGDIDNFTLTPTNRFVESLWSGHYNSIGATNQALKALKVAAIDDTERKKLMAEVRFIRGYIYFNLVRMFGDVPLVLRVPVDANDANTDPAFQTRANVAIVYDSIKRDLQYAVDNLLIKSQSEMGHANKGAAQALLAKVHMYRGEWPQVYALTNDVIQSGQYDLVEDYATIWRQVGDNNIESIFEIQTGQFNNENLAIDNYIVSQGPRVGGSGGWDDLGFGFNNPSASLLSAYEPGDLRKDATVIAIDNSGTHVGTTLWDGFRIPSSDSVQNLFYNYKAYTSRTMETFARPEPKNRPKNIRILRYADVLLMHAEAIVNGGGSGDADALVNEIRERAGLAPKSGVTIDDIWQERHIEFAMEHDRFWDIVRQGRAAQVMMAAGKTNFVAGKHELLPIPNSQIILSGGLLTQNNY</sequence>
<dbReference type="Gene3D" id="1.25.40.390">
    <property type="match status" value="1"/>
</dbReference>
<dbReference type="InterPro" id="IPR012944">
    <property type="entry name" value="SusD_RagB_dom"/>
</dbReference>
<dbReference type="CDD" id="cd08977">
    <property type="entry name" value="SusD"/>
    <property type="match status" value="1"/>
</dbReference>
<feature type="domain" description="RagB/SusD" evidence="6">
    <location>
        <begin position="286"/>
        <end position="510"/>
    </location>
</feature>
<gene>
    <name evidence="8" type="ORF">SanaruYs_02440</name>
</gene>
<name>A0A401U571_9BACT</name>
<dbReference type="Pfam" id="PF07980">
    <property type="entry name" value="SusD_RagB"/>
    <property type="match status" value="1"/>
</dbReference>
<dbReference type="InterPro" id="IPR033985">
    <property type="entry name" value="SusD-like_N"/>
</dbReference>
<keyword evidence="9" id="KW-1185">Reference proteome</keyword>
<reference evidence="8 9" key="1">
    <citation type="submission" date="2018-11" db="EMBL/GenBank/DDBJ databases">
        <title>Chryseotalea sanarue gen. nov., sp., nov., a member of the family Cytophagaceae, isolated from a brackish lake in Hamamatsu Japan.</title>
        <authorList>
            <person name="Maejima Y."/>
            <person name="Iino T."/>
            <person name="Muraguchi Y."/>
            <person name="Fukuda K."/>
            <person name="Ohkuma M."/>
            <person name="Moriuchi R."/>
            <person name="Dohra H."/>
            <person name="Kimbara K."/>
            <person name="Shintani M."/>
        </authorList>
    </citation>
    <scope>NUCLEOTIDE SEQUENCE [LARGE SCALE GENOMIC DNA]</scope>
    <source>
        <strain evidence="8 9">Ys</strain>
    </source>
</reference>
<evidence type="ECO:0000313" key="9">
    <source>
        <dbReference type="Proteomes" id="UP000288227"/>
    </source>
</evidence>
<evidence type="ECO:0000256" key="4">
    <source>
        <dbReference type="ARBA" id="ARBA00023136"/>
    </source>
</evidence>
<dbReference type="GO" id="GO:0009279">
    <property type="term" value="C:cell outer membrane"/>
    <property type="evidence" value="ECO:0007669"/>
    <property type="project" value="UniProtKB-SubCell"/>
</dbReference>
<proteinExistence type="inferred from homology"/>
<dbReference type="InterPro" id="IPR011990">
    <property type="entry name" value="TPR-like_helical_dom_sf"/>
</dbReference>
<evidence type="ECO:0000259" key="7">
    <source>
        <dbReference type="Pfam" id="PF14322"/>
    </source>
</evidence>
<evidence type="ECO:0000313" key="8">
    <source>
        <dbReference type="EMBL" id="GCC50029.1"/>
    </source>
</evidence>
<keyword evidence="3" id="KW-0732">Signal</keyword>
<dbReference type="PROSITE" id="PS51257">
    <property type="entry name" value="PROKAR_LIPOPROTEIN"/>
    <property type="match status" value="1"/>
</dbReference>
<evidence type="ECO:0000256" key="5">
    <source>
        <dbReference type="ARBA" id="ARBA00023237"/>
    </source>
</evidence>
<dbReference type="EMBL" id="BHXQ01000001">
    <property type="protein sequence ID" value="GCC50029.1"/>
    <property type="molecule type" value="Genomic_DNA"/>
</dbReference>
<dbReference type="AlphaFoldDB" id="A0A401U571"/>
<evidence type="ECO:0000256" key="1">
    <source>
        <dbReference type="ARBA" id="ARBA00004442"/>
    </source>
</evidence>
<evidence type="ECO:0000256" key="3">
    <source>
        <dbReference type="ARBA" id="ARBA00022729"/>
    </source>
</evidence>
<keyword evidence="4" id="KW-0472">Membrane</keyword>
<protein>
    <submittedName>
        <fullName evidence="8">RagB/SusD family nutrient uptake outer membrane protein</fullName>
    </submittedName>
</protein>
<evidence type="ECO:0000259" key="6">
    <source>
        <dbReference type="Pfam" id="PF07980"/>
    </source>
</evidence>